<dbReference type="PANTHER" id="PTHR23537">
    <property type="match status" value="1"/>
</dbReference>
<keyword evidence="3" id="KW-1185">Reference proteome</keyword>
<feature type="transmembrane region" description="Helical" evidence="1">
    <location>
        <begin position="138"/>
        <end position="159"/>
    </location>
</feature>
<dbReference type="InterPro" id="IPR010645">
    <property type="entry name" value="MFS_4"/>
</dbReference>
<keyword evidence="1" id="KW-0472">Membrane</keyword>
<protein>
    <submittedName>
        <fullName evidence="2">YbfB/YjiJ family MFS transporter</fullName>
    </submittedName>
</protein>
<feature type="transmembrane region" description="Helical" evidence="1">
    <location>
        <begin position="12"/>
        <end position="30"/>
    </location>
</feature>
<dbReference type="Proteomes" id="UP001385892">
    <property type="component" value="Unassembled WGS sequence"/>
</dbReference>
<keyword evidence="1" id="KW-0812">Transmembrane</keyword>
<dbReference type="PANTHER" id="PTHR23537:SF1">
    <property type="entry name" value="SUGAR TRANSPORTER"/>
    <property type="match status" value="1"/>
</dbReference>
<dbReference type="Gene3D" id="1.20.1250.20">
    <property type="entry name" value="MFS general substrate transporter like domains"/>
    <property type="match status" value="2"/>
</dbReference>
<dbReference type="EMBL" id="JBBKZT010000007">
    <property type="protein sequence ID" value="MEJ8848256.1"/>
    <property type="molecule type" value="Genomic_DNA"/>
</dbReference>
<comment type="caution">
    <text evidence="2">The sequence shown here is derived from an EMBL/GenBank/DDBJ whole genome shotgun (WGS) entry which is preliminary data.</text>
</comment>
<sequence length="409" mass="41763">MSNASPNSTRPSSLAVCIAGLLVLAVAMGVGRFAFTPLLPLMIQTDSVDVAAGGWLATANYAGYLVGALTTGRLRLTPQRIGLVALAAIVVSTAAMGLASSLSIWLLLRFVAGAASAWALVSTSVWCLAWLTRLERSAGAGVLFAGVGAGIAFVGLYCWRASVASVSPDGLWQQLGAVALVSLLAAAALMPRALPIEAAPPQRAAAVAPSSATPWGLVICYGALGFGYILPATFLPVLARAVVHDPSVFGAAWPVFGAAAALSTLVASWFLGRVPRRRVLACSLGLMATGCLLPVLHLSALTVLVAAMLVGGTFMVATMAGMQEARDSTVGDPTQALGRMTAAFAIGQIAAPVLSSTLSGPTQGFGGLFIALVAGAVALLASAGWLMRADHKIKSPQPLLDPLREHMTR</sequence>
<feature type="transmembrane region" description="Helical" evidence="1">
    <location>
        <begin position="50"/>
        <end position="69"/>
    </location>
</feature>
<evidence type="ECO:0000313" key="2">
    <source>
        <dbReference type="EMBL" id="MEJ8848256.1"/>
    </source>
</evidence>
<feature type="transmembrane region" description="Helical" evidence="1">
    <location>
        <begin position="303"/>
        <end position="322"/>
    </location>
</feature>
<feature type="transmembrane region" description="Helical" evidence="1">
    <location>
        <begin position="251"/>
        <end position="272"/>
    </location>
</feature>
<feature type="transmembrane region" description="Helical" evidence="1">
    <location>
        <begin position="171"/>
        <end position="194"/>
    </location>
</feature>
<accession>A0ABU8WL51</accession>
<dbReference type="RefSeq" id="WP_340343391.1">
    <property type="nucleotide sequence ID" value="NZ_JBBKZT010000007.1"/>
</dbReference>
<dbReference type="Pfam" id="PF06779">
    <property type="entry name" value="MFS_4"/>
    <property type="match status" value="1"/>
</dbReference>
<gene>
    <name evidence="2" type="ORF">WKW82_16480</name>
</gene>
<feature type="transmembrane region" description="Helical" evidence="1">
    <location>
        <begin position="110"/>
        <end position="131"/>
    </location>
</feature>
<name>A0ABU8WL51_9BURK</name>
<keyword evidence="1" id="KW-1133">Transmembrane helix</keyword>
<proteinExistence type="predicted"/>
<reference evidence="2 3" key="1">
    <citation type="submission" date="2024-03" db="EMBL/GenBank/DDBJ databases">
        <title>Novel species of the genus Variovorax.</title>
        <authorList>
            <person name="Liu Q."/>
            <person name="Xin Y.-H."/>
        </authorList>
    </citation>
    <scope>NUCLEOTIDE SEQUENCE [LARGE SCALE GENOMIC DNA]</scope>
    <source>
        <strain evidence="2 3">KACC 18900</strain>
    </source>
</reference>
<evidence type="ECO:0000313" key="3">
    <source>
        <dbReference type="Proteomes" id="UP001385892"/>
    </source>
</evidence>
<dbReference type="InterPro" id="IPR036259">
    <property type="entry name" value="MFS_trans_sf"/>
</dbReference>
<evidence type="ECO:0000256" key="1">
    <source>
        <dbReference type="SAM" id="Phobius"/>
    </source>
</evidence>
<dbReference type="SUPFAM" id="SSF103473">
    <property type="entry name" value="MFS general substrate transporter"/>
    <property type="match status" value="1"/>
</dbReference>
<feature type="transmembrane region" description="Helical" evidence="1">
    <location>
        <begin position="365"/>
        <end position="387"/>
    </location>
</feature>
<organism evidence="2 3">
    <name type="scientific">Variovorax rhizosphaerae</name>
    <dbReference type="NCBI Taxonomy" id="1836200"/>
    <lineage>
        <taxon>Bacteria</taxon>
        <taxon>Pseudomonadati</taxon>
        <taxon>Pseudomonadota</taxon>
        <taxon>Betaproteobacteria</taxon>
        <taxon>Burkholderiales</taxon>
        <taxon>Comamonadaceae</taxon>
        <taxon>Variovorax</taxon>
    </lineage>
</organism>
<feature type="transmembrane region" description="Helical" evidence="1">
    <location>
        <begin position="215"/>
        <end position="239"/>
    </location>
</feature>
<feature type="transmembrane region" description="Helical" evidence="1">
    <location>
        <begin position="81"/>
        <end position="104"/>
    </location>
</feature>